<organism evidence="1 2">
    <name type="scientific">Tessaracoccus flavus</name>
    <dbReference type="NCBI Taxonomy" id="1610493"/>
    <lineage>
        <taxon>Bacteria</taxon>
        <taxon>Bacillati</taxon>
        <taxon>Actinomycetota</taxon>
        <taxon>Actinomycetes</taxon>
        <taxon>Propionibacteriales</taxon>
        <taxon>Propionibacteriaceae</taxon>
        <taxon>Tessaracoccus</taxon>
    </lineage>
</organism>
<dbReference type="AlphaFoldDB" id="A0A1Q2CHR5"/>
<dbReference type="InterPro" id="IPR046335">
    <property type="entry name" value="LacI/GalR-like_sensor"/>
</dbReference>
<gene>
    <name evidence="1" type="ORF">RPIT_13305</name>
</gene>
<dbReference type="SMART" id="SM00354">
    <property type="entry name" value="HTH_LACI"/>
    <property type="match status" value="1"/>
</dbReference>
<reference evidence="1 2" key="1">
    <citation type="journal article" date="2016" name="Int. J. Syst. Evol. Microbiol.">
        <title>Tessaracoccus flavus sp. nov., isolated from the drainage system of a lindane-producing factory.</title>
        <authorList>
            <person name="Kumari R."/>
            <person name="Singh P."/>
            <person name="Schumann P."/>
            <person name="Lal R."/>
        </authorList>
    </citation>
    <scope>NUCLEOTIDE SEQUENCE [LARGE SCALE GENOMIC DNA]</scope>
    <source>
        <strain evidence="1 2">RP1T</strain>
    </source>
</reference>
<dbReference type="Pfam" id="PF00356">
    <property type="entry name" value="LacI"/>
    <property type="match status" value="1"/>
</dbReference>
<dbReference type="GO" id="GO:0000976">
    <property type="term" value="F:transcription cis-regulatory region binding"/>
    <property type="evidence" value="ECO:0007669"/>
    <property type="project" value="TreeGrafter"/>
</dbReference>
<dbReference type="InterPro" id="IPR010982">
    <property type="entry name" value="Lambda_DNA-bd_dom_sf"/>
</dbReference>
<keyword evidence="2" id="KW-1185">Reference proteome</keyword>
<dbReference type="GO" id="GO:0003700">
    <property type="term" value="F:DNA-binding transcription factor activity"/>
    <property type="evidence" value="ECO:0007669"/>
    <property type="project" value="TreeGrafter"/>
</dbReference>
<dbReference type="InterPro" id="IPR000843">
    <property type="entry name" value="HTH_LacI"/>
</dbReference>
<name>A0A1Q2CHR5_9ACTN</name>
<evidence type="ECO:0000313" key="1">
    <source>
        <dbReference type="EMBL" id="AQP45666.1"/>
    </source>
</evidence>
<dbReference type="CDD" id="cd06267">
    <property type="entry name" value="PBP1_LacI_sugar_binding-like"/>
    <property type="match status" value="1"/>
</dbReference>
<evidence type="ECO:0000313" key="2">
    <source>
        <dbReference type="Proteomes" id="UP000188324"/>
    </source>
</evidence>
<dbReference type="SUPFAM" id="SSF47413">
    <property type="entry name" value="lambda repressor-like DNA-binding domains"/>
    <property type="match status" value="1"/>
</dbReference>
<sequence>MKPTIDDVARAAGLSRGTVSRYLNGGKDVSPRASLAVESAIVATGYSANPHARRLRGSRTGAVALLLPASVESLFADPVFAIMAKECSRALRRLNSTMVLLMADDAEEHARARDFVRGGHVDGVLALNVLGDGAALVEELALSVPVAAAAYPGMLGPRVGCVSADDREASERATRLLMDAGCRRIAHIAGPTPAGGRNPRLEGFEAALGEAFDPDLVVQGDYTYGTARVVVEELLARAAVDGIVAANDFSAFAALDALRERGVDVPSQVRVIGMDDLPAASTTSPPLTTMAQDFVALAEALVEMLEAKLSGLDPDPVLLPMHLVVRSSA</sequence>
<dbReference type="PANTHER" id="PTHR30146:SF109">
    <property type="entry name" value="HTH-TYPE TRANSCRIPTIONAL REGULATOR GALS"/>
    <property type="match status" value="1"/>
</dbReference>
<protein>
    <submittedName>
        <fullName evidence="1">Uncharacterized protein</fullName>
    </submittedName>
</protein>
<dbReference type="PROSITE" id="PS50932">
    <property type="entry name" value="HTH_LACI_2"/>
    <property type="match status" value="1"/>
</dbReference>
<dbReference type="STRING" id="1610493.RPIT_13305"/>
<dbReference type="Gene3D" id="3.40.50.2300">
    <property type="match status" value="2"/>
</dbReference>
<dbReference type="SUPFAM" id="SSF53822">
    <property type="entry name" value="Periplasmic binding protein-like I"/>
    <property type="match status" value="1"/>
</dbReference>
<dbReference type="EMBL" id="CP019605">
    <property type="protein sequence ID" value="AQP45666.1"/>
    <property type="molecule type" value="Genomic_DNA"/>
</dbReference>
<dbReference type="Proteomes" id="UP000188324">
    <property type="component" value="Chromosome"/>
</dbReference>
<dbReference type="Pfam" id="PF13377">
    <property type="entry name" value="Peripla_BP_3"/>
    <property type="match status" value="1"/>
</dbReference>
<dbReference type="KEGG" id="tfl:RPIT_13305"/>
<dbReference type="Gene3D" id="1.10.260.40">
    <property type="entry name" value="lambda repressor-like DNA-binding domains"/>
    <property type="match status" value="1"/>
</dbReference>
<dbReference type="InterPro" id="IPR028082">
    <property type="entry name" value="Peripla_BP_I"/>
</dbReference>
<dbReference type="RefSeq" id="WP_162274564.1">
    <property type="nucleotide sequence ID" value="NZ_CP019605.1"/>
</dbReference>
<dbReference type="PANTHER" id="PTHR30146">
    <property type="entry name" value="LACI-RELATED TRANSCRIPTIONAL REPRESSOR"/>
    <property type="match status" value="1"/>
</dbReference>
<dbReference type="CDD" id="cd01392">
    <property type="entry name" value="HTH_LacI"/>
    <property type="match status" value="1"/>
</dbReference>
<proteinExistence type="predicted"/>
<accession>A0A1Q2CHR5</accession>